<keyword evidence="3 5" id="KW-1133">Transmembrane helix</keyword>
<evidence type="ECO:0000313" key="8">
    <source>
        <dbReference type="Proteomes" id="UP001497497"/>
    </source>
</evidence>
<dbReference type="GO" id="GO:0016020">
    <property type="term" value="C:membrane"/>
    <property type="evidence" value="ECO:0007669"/>
    <property type="project" value="UniProtKB-SubCell"/>
</dbReference>
<feature type="domain" description="Major facilitator superfamily (MFS) profile" evidence="6">
    <location>
        <begin position="1"/>
        <end position="282"/>
    </location>
</feature>
<keyword evidence="2 5" id="KW-0812">Transmembrane</keyword>
<dbReference type="Proteomes" id="UP001497497">
    <property type="component" value="Unassembled WGS sequence"/>
</dbReference>
<gene>
    <name evidence="7" type="ORF">GSLYS_00009349001</name>
</gene>
<dbReference type="GO" id="GO:0022857">
    <property type="term" value="F:transmembrane transporter activity"/>
    <property type="evidence" value="ECO:0007669"/>
    <property type="project" value="InterPro"/>
</dbReference>
<dbReference type="InterPro" id="IPR005828">
    <property type="entry name" value="MFS_sugar_transport-like"/>
</dbReference>
<comment type="caution">
    <text evidence="7">The sequence shown here is derived from an EMBL/GenBank/DDBJ whole genome shotgun (WGS) entry which is preliminary data.</text>
</comment>
<proteinExistence type="predicted"/>
<dbReference type="SUPFAM" id="SSF103473">
    <property type="entry name" value="MFS general substrate transporter"/>
    <property type="match status" value="1"/>
</dbReference>
<dbReference type="InterPro" id="IPR036259">
    <property type="entry name" value="MFS_trans_sf"/>
</dbReference>
<feature type="transmembrane region" description="Helical" evidence="5">
    <location>
        <begin position="99"/>
        <end position="120"/>
    </location>
</feature>
<keyword evidence="8" id="KW-1185">Reference proteome</keyword>
<keyword evidence="4 5" id="KW-0472">Membrane</keyword>
<dbReference type="PANTHER" id="PTHR24064">
    <property type="entry name" value="SOLUTE CARRIER FAMILY 22 MEMBER"/>
    <property type="match status" value="1"/>
</dbReference>
<evidence type="ECO:0000256" key="5">
    <source>
        <dbReference type="SAM" id="Phobius"/>
    </source>
</evidence>
<dbReference type="Gene3D" id="1.20.1250.20">
    <property type="entry name" value="MFS general substrate transporter like domains"/>
    <property type="match status" value="1"/>
</dbReference>
<feature type="transmembrane region" description="Helical" evidence="5">
    <location>
        <begin position="20"/>
        <end position="41"/>
    </location>
</feature>
<feature type="transmembrane region" description="Helical" evidence="5">
    <location>
        <begin position="256"/>
        <end position="277"/>
    </location>
</feature>
<dbReference type="PROSITE" id="PS50850">
    <property type="entry name" value="MFS"/>
    <property type="match status" value="1"/>
</dbReference>
<evidence type="ECO:0000259" key="6">
    <source>
        <dbReference type="PROSITE" id="PS50850"/>
    </source>
</evidence>
<dbReference type="Pfam" id="PF00083">
    <property type="entry name" value="Sugar_tr"/>
    <property type="match status" value="1"/>
</dbReference>
<comment type="subcellular location">
    <subcellularLocation>
        <location evidence="1">Membrane</location>
        <topology evidence="1">Multi-pass membrane protein</topology>
    </subcellularLocation>
</comment>
<dbReference type="AlphaFoldDB" id="A0AAV2HS39"/>
<feature type="transmembrane region" description="Helical" evidence="5">
    <location>
        <begin position="160"/>
        <end position="182"/>
    </location>
</feature>
<name>A0AAV2HS39_LYMST</name>
<evidence type="ECO:0000256" key="3">
    <source>
        <dbReference type="ARBA" id="ARBA00022989"/>
    </source>
</evidence>
<reference evidence="7 8" key="1">
    <citation type="submission" date="2024-04" db="EMBL/GenBank/DDBJ databases">
        <authorList>
            <consortium name="Genoscope - CEA"/>
            <person name="William W."/>
        </authorList>
    </citation>
    <scope>NUCLEOTIDE SEQUENCE [LARGE SCALE GENOMIC DNA]</scope>
</reference>
<feature type="transmembrane region" description="Helical" evidence="5">
    <location>
        <begin position="224"/>
        <end position="244"/>
    </location>
</feature>
<sequence>MYWCAGIFLLLPIAYFIRDWRNIQLVLCLCTIPMFSLWWLIPESPRWLLDKRRYSEAENVLQKICASNKTKLPVGAVDAKTADEGPQAKIWNMFTHRVLFIRTFIIFFNWLAVNLLYYGLSLNIDNLAGSTYLNYLILTMVEFVAYIMCLLLLDRTGRKRLYCVCMFTGATACLAVILPISLGDESHLWIATVLAMVGKLCASGCYAILYIMSAELFPTVMRNSGIGCCSIFENLGGMVSPYIADMGLMIGGAFAQGLPMMVFGAVSILAGALSIALPETLHRTLPETIQDAIDFDKKTKSNKNGHIPKAEDLELQVPLTTDKV</sequence>
<feature type="transmembrane region" description="Helical" evidence="5">
    <location>
        <begin position="188"/>
        <end position="212"/>
    </location>
</feature>
<evidence type="ECO:0000256" key="4">
    <source>
        <dbReference type="ARBA" id="ARBA00023136"/>
    </source>
</evidence>
<evidence type="ECO:0000256" key="1">
    <source>
        <dbReference type="ARBA" id="ARBA00004141"/>
    </source>
</evidence>
<evidence type="ECO:0000256" key="2">
    <source>
        <dbReference type="ARBA" id="ARBA00022692"/>
    </source>
</evidence>
<feature type="transmembrane region" description="Helical" evidence="5">
    <location>
        <begin position="132"/>
        <end position="153"/>
    </location>
</feature>
<organism evidence="7 8">
    <name type="scientific">Lymnaea stagnalis</name>
    <name type="common">Great pond snail</name>
    <name type="synonym">Helix stagnalis</name>
    <dbReference type="NCBI Taxonomy" id="6523"/>
    <lineage>
        <taxon>Eukaryota</taxon>
        <taxon>Metazoa</taxon>
        <taxon>Spiralia</taxon>
        <taxon>Lophotrochozoa</taxon>
        <taxon>Mollusca</taxon>
        <taxon>Gastropoda</taxon>
        <taxon>Heterobranchia</taxon>
        <taxon>Euthyneura</taxon>
        <taxon>Panpulmonata</taxon>
        <taxon>Hygrophila</taxon>
        <taxon>Lymnaeoidea</taxon>
        <taxon>Lymnaeidae</taxon>
        <taxon>Lymnaea</taxon>
    </lineage>
</organism>
<dbReference type="InterPro" id="IPR020846">
    <property type="entry name" value="MFS_dom"/>
</dbReference>
<accession>A0AAV2HS39</accession>
<evidence type="ECO:0000313" key="7">
    <source>
        <dbReference type="EMBL" id="CAL1535389.1"/>
    </source>
</evidence>
<protein>
    <recommendedName>
        <fullName evidence="6">Major facilitator superfamily (MFS) profile domain-containing protein</fullName>
    </recommendedName>
</protein>
<dbReference type="EMBL" id="CAXITT010000200">
    <property type="protein sequence ID" value="CAL1535389.1"/>
    <property type="molecule type" value="Genomic_DNA"/>
</dbReference>